<proteinExistence type="predicted"/>
<sequence>MTFDDILPHLVATYRRGLLVPFTGSGMSVPACTSWVKLLTGLATIAGVDIPRSIQQYVADPDNHRAPESAELYRLADTAVMNLGALDPKERAEAYRKALNAGGKAAGTCVIPAQTEALARCYWPLVLTTNYDDLYVVSRMRQSHADVLAGGGLKGSSSETVKRDETDVPEVLGRGVEDCHKVLRSLDAPTRPIFWALQGFLGGQAEPHELLVKELILDEPRQLRLASEVVAGHQQYQLAINAQPHFRRAFAEVFSRRSFLFLGSGLLEDYLVNLFGEIAHHYGPGPHPHFALFARQGFKGDPPDARFLQARLGITPVYFDKYSELPALLDRFADAVGVRKASSAATPVPVAWMPDELGFRLEEGLGRPVTDGPNKPAPKTAAPSPGEARRLRLRYAPLPVPNPHAGECVIVSVGRNADNSPEPGRQAQNLLEGAHQAKLLSDTSPSHWRASGATPSYAYRFGDAPIFAVAARLPPSHPVPVPGPDDPKDSRDLGIIEHSVAEALRMADAAGFEHVHLGPVASGQFRLWNPLHPFVQTLAGIRRFFREHPHSGIRLLELHVFSPAVWFPVVAGKVPVAEILASDVMKVWVDIRDTSGASEILAVTTTGPTRVGDLKKLCGLPPARWNTEILPRPGKVAPSDKDDLLVTPSSIVVFSPRK</sequence>
<evidence type="ECO:0000313" key="2">
    <source>
        <dbReference type="EMBL" id="NMO22899.1"/>
    </source>
</evidence>
<dbReference type="AlphaFoldDB" id="A0A848LZ34"/>
<keyword evidence="3" id="KW-1185">Reference proteome</keyword>
<dbReference type="Proteomes" id="UP000518300">
    <property type="component" value="Unassembled WGS sequence"/>
</dbReference>
<feature type="region of interest" description="Disordered" evidence="1">
    <location>
        <begin position="365"/>
        <end position="388"/>
    </location>
</feature>
<evidence type="ECO:0000313" key="3">
    <source>
        <dbReference type="Proteomes" id="UP000518300"/>
    </source>
</evidence>
<evidence type="ECO:0000256" key="1">
    <source>
        <dbReference type="SAM" id="MobiDB-lite"/>
    </source>
</evidence>
<dbReference type="EMBL" id="JABBJJ010000491">
    <property type="protein sequence ID" value="NMO22899.1"/>
    <property type="molecule type" value="Genomic_DNA"/>
</dbReference>
<dbReference type="RefSeq" id="WP_169352019.1">
    <property type="nucleotide sequence ID" value="NZ_JABBJJ010000491.1"/>
</dbReference>
<organism evidence="2 3">
    <name type="scientific">Pyxidicoccus fallax</name>
    <dbReference type="NCBI Taxonomy" id="394095"/>
    <lineage>
        <taxon>Bacteria</taxon>
        <taxon>Pseudomonadati</taxon>
        <taxon>Myxococcota</taxon>
        <taxon>Myxococcia</taxon>
        <taxon>Myxococcales</taxon>
        <taxon>Cystobacterineae</taxon>
        <taxon>Myxococcaceae</taxon>
        <taxon>Pyxidicoccus</taxon>
    </lineage>
</organism>
<comment type="caution">
    <text evidence="2">The sequence shown here is derived from an EMBL/GenBank/DDBJ whole genome shotgun (WGS) entry which is preliminary data.</text>
</comment>
<dbReference type="Pfam" id="PF13289">
    <property type="entry name" value="SIR2_2"/>
    <property type="match status" value="1"/>
</dbReference>
<accession>A0A848LZ34</accession>
<protein>
    <submittedName>
        <fullName evidence="2">SIR2 family protein</fullName>
    </submittedName>
</protein>
<gene>
    <name evidence="2" type="ORF">HG543_49785</name>
</gene>
<reference evidence="2 3" key="1">
    <citation type="submission" date="2020-04" db="EMBL/GenBank/DDBJ databases">
        <title>Draft genome of Pyxidicoccus fallax type strain.</title>
        <authorList>
            <person name="Whitworth D.E."/>
        </authorList>
    </citation>
    <scope>NUCLEOTIDE SEQUENCE [LARGE SCALE GENOMIC DNA]</scope>
    <source>
        <strain evidence="2 3">DSM 14698</strain>
    </source>
</reference>
<name>A0A848LZ34_9BACT</name>